<dbReference type="GO" id="GO:0005886">
    <property type="term" value="C:plasma membrane"/>
    <property type="evidence" value="ECO:0007669"/>
    <property type="project" value="TreeGrafter"/>
</dbReference>
<dbReference type="InterPro" id="IPR018247">
    <property type="entry name" value="EF_Hand_1_Ca_BS"/>
</dbReference>
<dbReference type="GO" id="GO:0005509">
    <property type="term" value="F:calcium ion binding"/>
    <property type="evidence" value="ECO:0007669"/>
    <property type="project" value="InterPro"/>
</dbReference>
<evidence type="ECO:0000256" key="2">
    <source>
        <dbReference type="ARBA" id="ARBA00022448"/>
    </source>
</evidence>
<evidence type="ECO:0000313" key="12">
    <source>
        <dbReference type="Proteomes" id="UP001515480"/>
    </source>
</evidence>
<keyword evidence="6" id="KW-0406">Ion transport</keyword>
<keyword evidence="2" id="KW-0813">Transport</keyword>
<evidence type="ECO:0000256" key="3">
    <source>
        <dbReference type="ARBA" id="ARBA00022692"/>
    </source>
</evidence>
<feature type="transmembrane region" description="Helical" evidence="9">
    <location>
        <begin position="148"/>
        <end position="176"/>
    </location>
</feature>
<feature type="transmembrane region" description="Helical" evidence="9">
    <location>
        <begin position="17"/>
        <end position="35"/>
    </location>
</feature>
<dbReference type="Gene3D" id="1.10.287.70">
    <property type="match status" value="2"/>
</dbReference>
<dbReference type="GO" id="GO:0030322">
    <property type="term" value="P:stabilization of membrane potential"/>
    <property type="evidence" value="ECO:0007669"/>
    <property type="project" value="TreeGrafter"/>
</dbReference>
<dbReference type="Pfam" id="PF07885">
    <property type="entry name" value="Ion_trans_2"/>
    <property type="match status" value="2"/>
</dbReference>
<evidence type="ECO:0000256" key="7">
    <source>
        <dbReference type="ARBA" id="ARBA00023136"/>
    </source>
</evidence>
<dbReference type="GO" id="GO:0015271">
    <property type="term" value="F:outward rectifier potassium channel activity"/>
    <property type="evidence" value="ECO:0007669"/>
    <property type="project" value="TreeGrafter"/>
</dbReference>
<dbReference type="InterPro" id="IPR002048">
    <property type="entry name" value="EF_hand_dom"/>
</dbReference>
<evidence type="ECO:0000313" key="11">
    <source>
        <dbReference type="EMBL" id="KAL1495876.1"/>
    </source>
</evidence>
<dbReference type="Proteomes" id="UP001515480">
    <property type="component" value="Unassembled WGS sequence"/>
</dbReference>
<evidence type="ECO:0000256" key="9">
    <source>
        <dbReference type="SAM" id="Phobius"/>
    </source>
</evidence>
<feature type="transmembrane region" description="Helical" evidence="9">
    <location>
        <begin position="183"/>
        <end position="202"/>
    </location>
</feature>
<evidence type="ECO:0000256" key="6">
    <source>
        <dbReference type="ARBA" id="ARBA00023065"/>
    </source>
</evidence>
<dbReference type="SUPFAM" id="SSF47473">
    <property type="entry name" value="EF-hand"/>
    <property type="match status" value="1"/>
</dbReference>
<dbReference type="PANTHER" id="PTHR11003:SF291">
    <property type="entry name" value="IP11374P"/>
    <property type="match status" value="1"/>
</dbReference>
<reference evidence="11 12" key="1">
    <citation type="journal article" date="2024" name="Science">
        <title>Giant polyketide synthase enzymes in the biosynthesis of giant marine polyether toxins.</title>
        <authorList>
            <person name="Fallon T.R."/>
            <person name="Shende V.V."/>
            <person name="Wierzbicki I.H."/>
            <person name="Pendleton A.L."/>
            <person name="Watervoot N.F."/>
            <person name="Auber R.P."/>
            <person name="Gonzalez D.J."/>
            <person name="Wisecaver J.H."/>
            <person name="Moore B.S."/>
        </authorList>
    </citation>
    <scope>NUCLEOTIDE SEQUENCE [LARGE SCALE GENOMIC DNA]</scope>
    <source>
        <strain evidence="11 12">12B1</strain>
    </source>
</reference>
<dbReference type="SUPFAM" id="SSF81324">
    <property type="entry name" value="Voltage-gated potassium channels"/>
    <property type="match status" value="2"/>
</dbReference>
<protein>
    <recommendedName>
        <fullName evidence="10">EF-hand domain-containing protein</fullName>
    </recommendedName>
</protein>
<feature type="domain" description="EF-hand" evidence="10">
    <location>
        <begin position="284"/>
        <end position="319"/>
    </location>
</feature>
<dbReference type="AlphaFoldDB" id="A0AB34IDL2"/>
<organism evidence="11 12">
    <name type="scientific">Prymnesium parvum</name>
    <name type="common">Toxic golden alga</name>
    <dbReference type="NCBI Taxonomy" id="97485"/>
    <lineage>
        <taxon>Eukaryota</taxon>
        <taxon>Haptista</taxon>
        <taxon>Haptophyta</taxon>
        <taxon>Prymnesiophyceae</taxon>
        <taxon>Prymnesiales</taxon>
        <taxon>Prymnesiaceae</taxon>
        <taxon>Prymnesium</taxon>
    </lineage>
</organism>
<dbReference type="InterPro" id="IPR003280">
    <property type="entry name" value="2pore_dom_K_chnl"/>
</dbReference>
<evidence type="ECO:0000256" key="1">
    <source>
        <dbReference type="ARBA" id="ARBA00004141"/>
    </source>
</evidence>
<evidence type="ECO:0000259" key="10">
    <source>
        <dbReference type="PROSITE" id="PS50222"/>
    </source>
</evidence>
<proteinExistence type="predicted"/>
<dbReference type="GO" id="GO:0005737">
    <property type="term" value="C:cytoplasm"/>
    <property type="evidence" value="ECO:0007669"/>
    <property type="project" value="UniProtKB-ARBA"/>
</dbReference>
<keyword evidence="4" id="KW-0106">Calcium</keyword>
<feature type="transmembrane region" description="Helical" evidence="9">
    <location>
        <begin position="82"/>
        <end position="104"/>
    </location>
</feature>
<keyword evidence="7 9" id="KW-0472">Membrane</keyword>
<dbReference type="PROSITE" id="PS50222">
    <property type="entry name" value="EF_HAND_2"/>
    <property type="match status" value="1"/>
</dbReference>
<keyword evidence="8" id="KW-0407">Ion channel</keyword>
<comment type="caution">
    <text evidence="11">The sequence shown here is derived from an EMBL/GenBank/DDBJ whole genome shotgun (WGS) entry which is preliminary data.</text>
</comment>
<dbReference type="InterPro" id="IPR011992">
    <property type="entry name" value="EF-hand-dom_pair"/>
</dbReference>
<gene>
    <name evidence="11" type="ORF">AB1Y20_014520</name>
</gene>
<evidence type="ECO:0000256" key="8">
    <source>
        <dbReference type="ARBA" id="ARBA00023303"/>
    </source>
</evidence>
<keyword evidence="3 9" id="KW-0812">Transmembrane</keyword>
<comment type="subcellular location">
    <subcellularLocation>
        <location evidence="1">Membrane</location>
        <topology evidence="1">Multi-pass membrane protein</topology>
    </subcellularLocation>
</comment>
<feature type="transmembrane region" description="Helical" evidence="9">
    <location>
        <begin position="55"/>
        <end position="75"/>
    </location>
</feature>
<keyword evidence="12" id="KW-1185">Reference proteome</keyword>
<dbReference type="EMBL" id="JBGBPQ010000030">
    <property type="protein sequence ID" value="KAL1495876.1"/>
    <property type="molecule type" value="Genomic_DNA"/>
</dbReference>
<dbReference type="GO" id="GO:0022841">
    <property type="term" value="F:potassium ion leak channel activity"/>
    <property type="evidence" value="ECO:0007669"/>
    <property type="project" value="TreeGrafter"/>
</dbReference>
<accession>A0AB34IDL2</accession>
<keyword evidence="5 9" id="KW-1133">Transmembrane helix</keyword>
<feature type="transmembrane region" description="Helical" evidence="9">
    <location>
        <begin position="208"/>
        <end position="227"/>
    </location>
</feature>
<dbReference type="Gene3D" id="1.10.238.10">
    <property type="entry name" value="EF-hand"/>
    <property type="match status" value="1"/>
</dbReference>
<evidence type="ECO:0000256" key="5">
    <source>
        <dbReference type="ARBA" id="ARBA00022989"/>
    </source>
</evidence>
<evidence type="ECO:0000256" key="4">
    <source>
        <dbReference type="ARBA" id="ARBA00022837"/>
    </source>
</evidence>
<name>A0AB34IDL2_PRYPA</name>
<sequence length="347" mass="38808">MLAWALRCKALPHLRPMICNSLICTLYIVVGTVVFKYSDSHAIPSCAPGECKSWTFVEALYFTMATISTVGYGDFSPNKELGWLLFFTIMYIIVGIVAIFPRLASIVHEASHPVFEGARQFLDKLFPRHPVDLDGDGSHDFYMPNHPFIYYSKALACPLLLFTAVQLLFAGLFCLVESWDYGIAVYHCLVTATTVGYGDVSITEQQGYILATIHMIISVSMLAAIIGDIEDLREKRRAEETRARIVLGTLNVDHIMSLDKDGGGIDRFEFVIGMLIRLEVVATEDVDTFLAHFSMLDESGDGTISKEELQRYAALQTAKAERVGIVQHQLLQETAKRSRMWDNFASV</sequence>
<dbReference type="PROSITE" id="PS00018">
    <property type="entry name" value="EF_HAND_1"/>
    <property type="match status" value="1"/>
</dbReference>
<dbReference type="PANTHER" id="PTHR11003">
    <property type="entry name" value="POTASSIUM CHANNEL, SUBFAMILY K"/>
    <property type="match status" value="1"/>
</dbReference>
<dbReference type="InterPro" id="IPR013099">
    <property type="entry name" value="K_chnl_dom"/>
</dbReference>